<feature type="transmembrane region" description="Helical" evidence="1">
    <location>
        <begin position="81"/>
        <end position="106"/>
    </location>
</feature>
<reference evidence="2" key="1">
    <citation type="journal article" date="2021" name="PeerJ">
        <title>Extensive microbial diversity within the chicken gut microbiome revealed by metagenomics and culture.</title>
        <authorList>
            <person name="Gilroy R."/>
            <person name="Ravi A."/>
            <person name="Getino M."/>
            <person name="Pursley I."/>
            <person name="Horton D.L."/>
            <person name="Alikhan N.F."/>
            <person name="Baker D."/>
            <person name="Gharbi K."/>
            <person name="Hall N."/>
            <person name="Watson M."/>
            <person name="Adriaenssens E.M."/>
            <person name="Foster-Nyarko E."/>
            <person name="Jarju S."/>
            <person name="Secka A."/>
            <person name="Antonio M."/>
            <person name="Oren A."/>
            <person name="Chaudhuri R.R."/>
            <person name="La Ragione R."/>
            <person name="Hildebrand F."/>
            <person name="Pallen M.J."/>
        </authorList>
    </citation>
    <scope>NUCLEOTIDE SEQUENCE</scope>
    <source>
        <strain evidence="2">ChiHjej13B12-9602</strain>
    </source>
</reference>
<organism evidence="2 3">
    <name type="scientific">Enorma phocaeensis</name>
    <dbReference type="NCBI Taxonomy" id="1871019"/>
    <lineage>
        <taxon>Bacteria</taxon>
        <taxon>Bacillati</taxon>
        <taxon>Actinomycetota</taxon>
        <taxon>Coriobacteriia</taxon>
        <taxon>Coriobacteriales</taxon>
        <taxon>Coriobacteriaceae</taxon>
        <taxon>Enorma</taxon>
    </lineage>
</organism>
<dbReference type="PANTHER" id="PTHR33802">
    <property type="entry name" value="SI:CH211-161H7.5-RELATED"/>
    <property type="match status" value="1"/>
</dbReference>
<reference evidence="2" key="2">
    <citation type="submission" date="2021-09" db="EMBL/GenBank/DDBJ databases">
        <authorList>
            <person name="Gilroy R."/>
        </authorList>
    </citation>
    <scope>NUCLEOTIDE SEQUENCE</scope>
    <source>
        <strain evidence="2">ChiHjej13B12-9602</strain>
    </source>
</reference>
<keyword evidence="1" id="KW-1133">Transmembrane helix</keyword>
<dbReference type="EMBL" id="DYUZ01000018">
    <property type="protein sequence ID" value="HJG37168.1"/>
    <property type="molecule type" value="Genomic_DNA"/>
</dbReference>
<feature type="transmembrane region" description="Helical" evidence="1">
    <location>
        <begin position="226"/>
        <end position="244"/>
    </location>
</feature>
<feature type="transmembrane region" description="Helical" evidence="1">
    <location>
        <begin position="201"/>
        <end position="220"/>
    </location>
</feature>
<accession>A0A921IU48</accession>
<evidence type="ECO:0000313" key="3">
    <source>
        <dbReference type="Proteomes" id="UP000753256"/>
    </source>
</evidence>
<evidence type="ECO:0008006" key="4">
    <source>
        <dbReference type="Google" id="ProtNLM"/>
    </source>
</evidence>
<feature type="transmembrane region" description="Helical" evidence="1">
    <location>
        <begin position="146"/>
        <end position="166"/>
    </location>
</feature>
<keyword evidence="1" id="KW-0472">Membrane</keyword>
<dbReference type="PANTHER" id="PTHR33802:SF1">
    <property type="entry name" value="XK-RELATED PROTEIN"/>
    <property type="match status" value="1"/>
</dbReference>
<gene>
    <name evidence="2" type="ORF">K8V70_04810</name>
</gene>
<proteinExistence type="predicted"/>
<protein>
    <recommendedName>
        <fullName evidence="4">Tryptophan-rich sensory protein</fullName>
    </recommendedName>
</protein>
<feature type="transmembrane region" description="Helical" evidence="1">
    <location>
        <begin position="50"/>
        <end position="69"/>
    </location>
</feature>
<name>A0A921IU48_9ACTN</name>
<keyword evidence="1" id="KW-0812">Transmembrane</keyword>
<dbReference type="RefSeq" id="WP_273189770.1">
    <property type="nucleotide sequence ID" value="NZ_DYUZ01000018.1"/>
</dbReference>
<evidence type="ECO:0000313" key="2">
    <source>
        <dbReference type="EMBL" id="HJG37168.1"/>
    </source>
</evidence>
<dbReference type="Proteomes" id="UP000753256">
    <property type="component" value="Unassembled WGS sequence"/>
</dbReference>
<sequence length="257" mass="27480">MERLKRPETLVLVVGYIALIAANALGELFKFGGVTSAEVSNEVFAWFAPSGYVFTIWSVIYVGLVVWIVRLVGDGSRRIGFLGLPIGLDTALFVASCALNVVWLAFWHLRVFPAAIIVIVALFVVVGTLYIMTWQRSKSWLDRAPVALYASWLAVAVVANVAHVVARSAPGGGVFAAASTIVLLVLLAGTTYVVRRIFDDYIFGIVVLWAGIGIGMRLVAVSPVTGVLAIVVSTLGVAAALLPWNSMLRAPQGHSGR</sequence>
<comment type="caution">
    <text evidence="2">The sequence shown here is derived from an EMBL/GenBank/DDBJ whole genome shotgun (WGS) entry which is preliminary data.</text>
</comment>
<dbReference type="AlphaFoldDB" id="A0A921IU48"/>
<feature type="transmembrane region" description="Helical" evidence="1">
    <location>
        <begin position="112"/>
        <end position="134"/>
    </location>
</feature>
<feature type="transmembrane region" description="Helical" evidence="1">
    <location>
        <begin position="172"/>
        <end position="194"/>
    </location>
</feature>
<evidence type="ECO:0000256" key="1">
    <source>
        <dbReference type="SAM" id="Phobius"/>
    </source>
</evidence>